<dbReference type="Pfam" id="PF07596">
    <property type="entry name" value="SBP_bac_10"/>
    <property type="match status" value="1"/>
</dbReference>
<dbReference type="AlphaFoldDB" id="A0A6M5YH42"/>
<dbReference type="InterPro" id="IPR011453">
    <property type="entry name" value="DUF1559"/>
</dbReference>
<gene>
    <name evidence="2" type="ORF">FTUN_0083</name>
</gene>
<feature type="domain" description="DUF1559" evidence="1">
    <location>
        <begin position="17"/>
        <end position="237"/>
    </location>
</feature>
<dbReference type="NCBIfam" id="TIGR04294">
    <property type="entry name" value="pre_pil_HX9DG"/>
    <property type="match status" value="1"/>
</dbReference>
<dbReference type="InterPro" id="IPR045584">
    <property type="entry name" value="Pilin-like"/>
</dbReference>
<reference evidence="3" key="1">
    <citation type="submission" date="2020-05" db="EMBL/GenBank/DDBJ databases">
        <title>Frigoriglobus tundricola gen. nov., sp. nov., a psychrotolerant cellulolytic planctomycete of the family Gemmataceae with two divergent copies of 16S rRNA gene.</title>
        <authorList>
            <person name="Kulichevskaya I.S."/>
            <person name="Ivanova A.A."/>
            <person name="Naumoff D.G."/>
            <person name="Beletsky A.V."/>
            <person name="Rijpstra W.I.C."/>
            <person name="Sinninghe Damste J.S."/>
            <person name="Mardanov A.V."/>
            <person name="Ravin N.V."/>
            <person name="Dedysh S.N."/>
        </authorList>
    </citation>
    <scope>NUCLEOTIDE SEQUENCE [LARGE SCALE GENOMIC DNA]</scope>
    <source>
        <strain evidence="3">PL17</strain>
    </source>
</reference>
<dbReference type="Proteomes" id="UP000503447">
    <property type="component" value="Chromosome"/>
</dbReference>
<dbReference type="PANTHER" id="PTHR30093:SF2">
    <property type="entry name" value="TYPE II SECRETION SYSTEM PROTEIN H"/>
    <property type="match status" value="1"/>
</dbReference>
<protein>
    <recommendedName>
        <fullName evidence="1">DUF1559 domain-containing protein</fullName>
    </recommendedName>
</protein>
<accession>A0A6M5YH42</accession>
<dbReference type="PANTHER" id="PTHR30093">
    <property type="entry name" value="GENERAL SECRETION PATHWAY PROTEIN G"/>
    <property type="match status" value="1"/>
</dbReference>
<dbReference type="SUPFAM" id="SSF54523">
    <property type="entry name" value="Pili subunits"/>
    <property type="match status" value="1"/>
</dbReference>
<name>A0A6M5YH42_9BACT</name>
<dbReference type="Gene3D" id="3.30.700.10">
    <property type="entry name" value="Glycoprotein, Type 4 Pilin"/>
    <property type="match status" value="1"/>
</dbReference>
<sequence length="269" mass="28412">MIAIIAILIGLLLPAVQKVREAAARMSCQNNLKQLGLGLHNYHDSNQYFPSESGSADPAPYNWVLAILPTIEQGNQYTTIVTNGGGQSVAQPVKIFLCPSRRSSSSGAVIDYAAAFSYSLNIGAVTNYVSNPGNRAILNTSKTTLTTVTGGAGTSSTLLLAHKVMRPANYVGGGNNDTGYATPPYSADHMRYVDNGASGSNAGLGYVQDGPNVDENHMGGPHSGGSPVLFADGSVRQYQYGYTDSSGMNDDAVFQSLWSYNRSYLVTPP</sequence>
<evidence type="ECO:0000313" key="3">
    <source>
        <dbReference type="Proteomes" id="UP000503447"/>
    </source>
</evidence>
<dbReference type="InterPro" id="IPR027558">
    <property type="entry name" value="Pre_pil_HX9DG_C"/>
</dbReference>
<proteinExistence type="predicted"/>
<dbReference type="KEGG" id="ftj:FTUN_0083"/>
<dbReference type="EMBL" id="CP053452">
    <property type="protein sequence ID" value="QJW92586.1"/>
    <property type="molecule type" value="Genomic_DNA"/>
</dbReference>
<evidence type="ECO:0000259" key="1">
    <source>
        <dbReference type="Pfam" id="PF07596"/>
    </source>
</evidence>
<evidence type="ECO:0000313" key="2">
    <source>
        <dbReference type="EMBL" id="QJW92586.1"/>
    </source>
</evidence>
<organism evidence="2 3">
    <name type="scientific">Frigoriglobus tundricola</name>
    <dbReference type="NCBI Taxonomy" id="2774151"/>
    <lineage>
        <taxon>Bacteria</taxon>
        <taxon>Pseudomonadati</taxon>
        <taxon>Planctomycetota</taxon>
        <taxon>Planctomycetia</taxon>
        <taxon>Gemmatales</taxon>
        <taxon>Gemmataceae</taxon>
        <taxon>Frigoriglobus</taxon>
    </lineage>
</organism>
<keyword evidence="3" id="KW-1185">Reference proteome</keyword>